<keyword evidence="1" id="KW-0812">Transmembrane</keyword>
<comment type="caution">
    <text evidence="2">The sequence shown here is derived from an EMBL/GenBank/DDBJ whole genome shotgun (WGS) entry which is preliminary data.</text>
</comment>
<gene>
    <name evidence="2" type="ORF">FVE85_1489</name>
</gene>
<sequence>MRCCCKRKASGWKSLKNRQEDWNFEARVEEACVLRHQRNRQRALQRDTRRPRLSRTTLTRIQNISGSMVQQLSLLLTVTAAVALLALLDAVAASEEMKTTQILPAGAASKHAIPSLDLQPALRRQRTNNEQIDPVLPDLVLMHEDGEAYGQADFFLNVGRSSKLVWWTTYTADKEIVSHTQIRAEEVDRGLYNCSILVEADKMPGKTAVKLILYSKSGMRIQRHVITMRIKVYGLVLLSESKNTVASGLENQLAVRADKRQVALAVVWYFEKNLNARQLVKKLRVSVESVLSLDSSVFDMQMCGLEEQNTEASDEDDEEGDCVGGFKMRKNRVLYFLIWPFRINAEQIRMDISLPLKGNEMFTNVLFVAIKPDQA</sequence>
<feature type="transmembrane region" description="Helical" evidence="1">
    <location>
        <begin position="72"/>
        <end position="93"/>
    </location>
</feature>
<evidence type="ECO:0000313" key="3">
    <source>
        <dbReference type="Proteomes" id="UP000324585"/>
    </source>
</evidence>
<dbReference type="EMBL" id="VRMN01000003">
    <property type="protein sequence ID" value="KAA8495334.1"/>
    <property type="molecule type" value="Genomic_DNA"/>
</dbReference>
<protein>
    <submittedName>
        <fullName evidence="2">Uncharacterized protein</fullName>
    </submittedName>
</protein>
<organism evidence="2 3">
    <name type="scientific">Porphyridium purpureum</name>
    <name type="common">Red alga</name>
    <name type="synonym">Porphyridium cruentum</name>
    <dbReference type="NCBI Taxonomy" id="35688"/>
    <lineage>
        <taxon>Eukaryota</taxon>
        <taxon>Rhodophyta</taxon>
        <taxon>Bangiophyceae</taxon>
        <taxon>Porphyridiales</taxon>
        <taxon>Porphyridiaceae</taxon>
        <taxon>Porphyridium</taxon>
    </lineage>
</organism>
<name>A0A5J4YXD9_PORPP</name>
<keyword evidence="3" id="KW-1185">Reference proteome</keyword>
<reference evidence="3" key="1">
    <citation type="journal article" date="2019" name="Nat. Commun.">
        <title>Expansion of phycobilisome linker gene families in mesophilic red algae.</title>
        <authorList>
            <person name="Lee J."/>
            <person name="Kim D."/>
            <person name="Bhattacharya D."/>
            <person name="Yoon H.S."/>
        </authorList>
    </citation>
    <scope>NUCLEOTIDE SEQUENCE [LARGE SCALE GENOMIC DNA]</scope>
    <source>
        <strain evidence="3">CCMP 1328</strain>
    </source>
</reference>
<dbReference type="Proteomes" id="UP000324585">
    <property type="component" value="Unassembled WGS sequence"/>
</dbReference>
<keyword evidence="1" id="KW-0472">Membrane</keyword>
<proteinExistence type="predicted"/>
<evidence type="ECO:0000256" key="1">
    <source>
        <dbReference type="SAM" id="Phobius"/>
    </source>
</evidence>
<accession>A0A5J4YXD9</accession>
<evidence type="ECO:0000313" key="2">
    <source>
        <dbReference type="EMBL" id="KAA8495334.1"/>
    </source>
</evidence>
<keyword evidence="1" id="KW-1133">Transmembrane helix</keyword>
<dbReference type="AlphaFoldDB" id="A0A5J4YXD9"/>